<protein>
    <submittedName>
        <fullName evidence="3">MBL fold metallo-hydrolase</fullName>
    </submittedName>
</protein>
<dbReference type="CDD" id="cd00158">
    <property type="entry name" value="RHOD"/>
    <property type="match status" value="2"/>
</dbReference>
<evidence type="ECO:0000313" key="3">
    <source>
        <dbReference type="EMBL" id="MDI3320165.1"/>
    </source>
</evidence>
<dbReference type="CDD" id="cd07724">
    <property type="entry name" value="POD-like_MBL-fold"/>
    <property type="match status" value="1"/>
</dbReference>
<sequence>MYVEQLYTNCLSEAAYYIESNGEAAIIDPLRDIDDYLQKAAERNTTIKYIFETHFHADFVSGHIDLSKATGAPIIYGPGTKAAFDFHLAKDGEVFKLGNISLEVLHTPGHTIESTCYLLKDEQGTDHAIFTGDTLFVGDVGRPDLSSGNKSSEELAGLLYDSLQNRIAPLADNVIVYPAHGPGSSCGKNLGPHTQSTIGSEKQSNYALQPQSKQEFIDAVTKDLPAAPQYFPINAKINQQGYTSLDEVLKTALAPLSVENFKAEAEKGSVILDTRNANTFIHGFVPNSISIGLEGRFAEWAGSVLSFDEPMILVTESGKEKETAIRLARVGFDKINGYLEGGFEAWKNSGEKVDLIIDVEADELAMDLPFDEHLVVLDVRREAEFGAGHVKNAVNIPLSDMKNPANMSILEENQNIYVHCAGGYRSVIASSLLKRQGIHNIRNVNGGWGKIKDQSGIEIEKDQSVLN</sequence>
<dbReference type="EMBL" id="JASBRG010000006">
    <property type="protein sequence ID" value="MDI3320165.1"/>
    <property type="molecule type" value="Genomic_DNA"/>
</dbReference>
<dbReference type="SUPFAM" id="SSF56281">
    <property type="entry name" value="Metallo-hydrolase/oxidoreductase"/>
    <property type="match status" value="1"/>
</dbReference>
<proteinExistence type="predicted"/>
<accession>A0ABT6RC77</accession>
<organism evidence="3 4">
    <name type="scientific">Pinibacter soli</name>
    <dbReference type="NCBI Taxonomy" id="3044211"/>
    <lineage>
        <taxon>Bacteria</taxon>
        <taxon>Pseudomonadati</taxon>
        <taxon>Bacteroidota</taxon>
        <taxon>Chitinophagia</taxon>
        <taxon>Chitinophagales</taxon>
        <taxon>Chitinophagaceae</taxon>
        <taxon>Pinibacter</taxon>
    </lineage>
</organism>
<dbReference type="Pfam" id="PF00581">
    <property type="entry name" value="Rhodanese"/>
    <property type="match status" value="2"/>
</dbReference>
<evidence type="ECO:0000256" key="1">
    <source>
        <dbReference type="ARBA" id="ARBA00022723"/>
    </source>
</evidence>
<dbReference type="Gene3D" id="3.60.15.10">
    <property type="entry name" value="Ribonuclease Z/Hydroxyacylglutathione hydrolase-like"/>
    <property type="match status" value="1"/>
</dbReference>
<dbReference type="Pfam" id="PF00753">
    <property type="entry name" value="Lactamase_B"/>
    <property type="match status" value="1"/>
</dbReference>
<dbReference type="InterPro" id="IPR036873">
    <property type="entry name" value="Rhodanese-like_dom_sf"/>
</dbReference>
<reference evidence="3 4" key="1">
    <citation type="submission" date="2023-05" db="EMBL/GenBank/DDBJ databases">
        <title>Genome sequence of Pinibacter sp. MAH-24.</title>
        <authorList>
            <person name="Huq M.A."/>
        </authorList>
    </citation>
    <scope>NUCLEOTIDE SEQUENCE [LARGE SCALE GENOMIC DNA]</scope>
    <source>
        <strain evidence="3 4">MAH-24</strain>
    </source>
</reference>
<dbReference type="InterPro" id="IPR001763">
    <property type="entry name" value="Rhodanese-like_dom"/>
</dbReference>
<comment type="caution">
    <text evidence="3">The sequence shown here is derived from an EMBL/GenBank/DDBJ whole genome shotgun (WGS) entry which is preliminary data.</text>
</comment>
<dbReference type="SUPFAM" id="SSF52821">
    <property type="entry name" value="Rhodanese/Cell cycle control phosphatase"/>
    <property type="match status" value="2"/>
</dbReference>
<keyword evidence="4" id="KW-1185">Reference proteome</keyword>
<dbReference type="InterPro" id="IPR001279">
    <property type="entry name" value="Metallo-B-lactamas"/>
</dbReference>
<dbReference type="Proteomes" id="UP001226434">
    <property type="component" value="Unassembled WGS sequence"/>
</dbReference>
<dbReference type="SMART" id="SM00450">
    <property type="entry name" value="RHOD"/>
    <property type="match status" value="2"/>
</dbReference>
<dbReference type="InterPro" id="IPR036866">
    <property type="entry name" value="RibonucZ/Hydroxyglut_hydro"/>
</dbReference>
<keyword evidence="1" id="KW-0479">Metal-binding</keyword>
<gene>
    <name evidence="3" type="ORF">QJ048_10300</name>
</gene>
<dbReference type="SMART" id="SM00849">
    <property type="entry name" value="Lactamase_B"/>
    <property type="match status" value="1"/>
</dbReference>
<feature type="domain" description="Rhodanese" evidence="2">
    <location>
        <begin position="265"/>
        <end position="355"/>
    </location>
</feature>
<evidence type="ECO:0000259" key="2">
    <source>
        <dbReference type="PROSITE" id="PS50206"/>
    </source>
</evidence>
<feature type="domain" description="Rhodanese" evidence="2">
    <location>
        <begin position="370"/>
        <end position="460"/>
    </location>
</feature>
<dbReference type="RefSeq" id="WP_282334263.1">
    <property type="nucleotide sequence ID" value="NZ_JASBRG010000006.1"/>
</dbReference>
<dbReference type="InterPro" id="IPR044528">
    <property type="entry name" value="POD-like_MBL-fold"/>
</dbReference>
<dbReference type="PANTHER" id="PTHR43084:SF1">
    <property type="entry name" value="PERSULFIDE DIOXYGENASE ETHE1, MITOCHONDRIAL"/>
    <property type="match status" value="1"/>
</dbReference>
<dbReference type="Gene3D" id="3.40.250.10">
    <property type="entry name" value="Rhodanese-like domain"/>
    <property type="match status" value="2"/>
</dbReference>
<dbReference type="PANTHER" id="PTHR43084">
    <property type="entry name" value="PERSULFIDE DIOXYGENASE ETHE1"/>
    <property type="match status" value="1"/>
</dbReference>
<dbReference type="PROSITE" id="PS50206">
    <property type="entry name" value="RHODANESE_3"/>
    <property type="match status" value="2"/>
</dbReference>
<evidence type="ECO:0000313" key="4">
    <source>
        <dbReference type="Proteomes" id="UP001226434"/>
    </source>
</evidence>
<name>A0ABT6RC77_9BACT</name>
<dbReference type="InterPro" id="IPR051682">
    <property type="entry name" value="Mito_Persulfide_Diox"/>
</dbReference>